<gene>
    <name evidence="1" type="ORF">NBG4_260033</name>
</gene>
<dbReference type="AlphaFoldDB" id="A0A2U3QGL4"/>
<evidence type="ECO:0000313" key="2">
    <source>
        <dbReference type="Proteomes" id="UP000245125"/>
    </source>
</evidence>
<organism evidence="1 2">
    <name type="scientific">Candidatus Sulfobium mesophilum</name>
    <dbReference type="NCBI Taxonomy" id="2016548"/>
    <lineage>
        <taxon>Bacteria</taxon>
        <taxon>Pseudomonadati</taxon>
        <taxon>Nitrospirota</taxon>
        <taxon>Nitrospiria</taxon>
        <taxon>Nitrospirales</taxon>
        <taxon>Nitrospiraceae</taxon>
        <taxon>Candidatus Sulfobium</taxon>
    </lineage>
</organism>
<keyword evidence="2" id="KW-1185">Reference proteome</keyword>
<reference evidence="2" key="1">
    <citation type="submission" date="2018-03" db="EMBL/GenBank/DDBJ databases">
        <authorList>
            <person name="Zecchin S."/>
        </authorList>
    </citation>
    <scope>NUCLEOTIDE SEQUENCE [LARGE SCALE GENOMIC DNA]</scope>
</reference>
<dbReference type="Proteomes" id="UP000245125">
    <property type="component" value="Unassembled WGS sequence"/>
</dbReference>
<accession>A0A2U3QGL4</accession>
<sequence length="85" mass="9184">MPAADVPVMQDAGILLSDDLVAIEQASIDILLKSDPLPGSLALDRQAAAGEDILMKIHDKPYLLQLEEASRLGLGDRKYELKEIG</sequence>
<dbReference type="OrthoDB" id="9781559at2"/>
<protein>
    <submittedName>
        <fullName evidence="1">4Fe-4S ferredoxin iron-sulfur binding domain protein</fullName>
    </submittedName>
</protein>
<name>A0A2U3QGL4_9BACT</name>
<dbReference type="EMBL" id="OUUY01000071">
    <property type="protein sequence ID" value="SPQ00538.1"/>
    <property type="molecule type" value="Genomic_DNA"/>
</dbReference>
<evidence type="ECO:0000313" key="1">
    <source>
        <dbReference type="EMBL" id="SPQ00538.1"/>
    </source>
</evidence>
<proteinExistence type="predicted"/>